<evidence type="ECO:0000313" key="2">
    <source>
        <dbReference type="EMBL" id="QNA46389.1"/>
    </source>
</evidence>
<name>A0A7G5XLN6_9BACT</name>
<feature type="chain" id="PRO_5028980089" description="GLPGLI family protein" evidence="1">
    <location>
        <begin position="21"/>
        <end position="215"/>
    </location>
</feature>
<sequence>MTKISIMLLLLLISVTQSNAQITAPIRTTIKKDTLKKTTATTQTKTALPAPTPQTSTNNSIYKLTAARVNIRTGSDNKEYLSEVTVLLDAFSVGSTMVQPGGNMRNEMKINSNYEVGLQKPSWQHSEDNRLLTSFQKEGLLLTIHYLPNLITDAWKIEGVTLTLEFRDQNNNLHPTLGSKTIVFNNANGFLNYWDRKLVCRADASFTPLTSSIKQ</sequence>
<accession>A0A7G5XLN6</accession>
<feature type="signal peptide" evidence="1">
    <location>
        <begin position="1"/>
        <end position="20"/>
    </location>
</feature>
<proteinExistence type="predicted"/>
<protein>
    <recommendedName>
        <fullName evidence="4">GLPGLI family protein</fullName>
    </recommendedName>
</protein>
<gene>
    <name evidence="2" type="ORF">H4075_09520</name>
</gene>
<dbReference type="RefSeq" id="WP_182806246.1">
    <property type="nucleotide sequence ID" value="NZ_CP060007.1"/>
</dbReference>
<dbReference type="KEGG" id="lacs:H4075_09520"/>
<evidence type="ECO:0008006" key="4">
    <source>
        <dbReference type="Google" id="ProtNLM"/>
    </source>
</evidence>
<evidence type="ECO:0000313" key="3">
    <source>
        <dbReference type="Proteomes" id="UP000515344"/>
    </source>
</evidence>
<keyword evidence="3" id="KW-1185">Reference proteome</keyword>
<keyword evidence="1" id="KW-0732">Signal</keyword>
<dbReference type="Proteomes" id="UP000515344">
    <property type="component" value="Chromosome"/>
</dbReference>
<evidence type="ECO:0000256" key="1">
    <source>
        <dbReference type="SAM" id="SignalP"/>
    </source>
</evidence>
<reference evidence="3" key="1">
    <citation type="submission" date="2020-08" db="EMBL/GenBank/DDBJ databases">
        <title>Lacibacter sp. S13-6-6 genome sequencing.</title>
        <authorList>
            <person name="Jin L."/>
        </authorList>
    </citation>
    <scope>NUCLEOTIDE SEQUENCE [LARGE SCALE GENOMIC DNA]</scope>
    <source>
        <strain evidence="3">S13-6-6</strain>
    </source>
</reference>
<dbReference type="EMBL" id="CP060007">
    <property type="protein sequence ID" value="QNA46389.1"/>
    <property type="molecule type" value="Genomic_DNA"/>
</dbReference>
<dbReference type="AlphaFoldDB" id="A0A7G5XLN6"/>
<organism evidence="2 3">
    <name type="scientific">Lacibacter sediminis</name>
    <dbReference type="NCBI Taxonomy" id="2760713"/>
    <lineage>
        <taxon>Bacteria</taxon>
        <taxon>Pseudomonadati</taxon>
        <taxon>Bacteroidota</taxon>
        <taxon>Chitinophagia</taxon>
        <taxon>Chitinophagales</taxon>
        <taxon>Chitinophagaceae</taxon>
        <taxon>Lacibacter</taxon>
    </lineage>
</organism>